<evidence type="ECO:0000313" key="2">
    <source>
        <dbReference type="Proteomes" id="UP000237822"/>
    </source>
</evidence>
<dbReference type="OrthoDB" id="4842689at2"/>
<dbReference type="Proteomes" id="UP000237822">
    <property type="component" value="Unassembled WGS sequence"/>
</dbReference>
<dbReference type="EMBL" id="PVTI01000002">
    <property type="protein sequence ID" value="PRY63177.1"/>
    <property type="molecule type" value="Genomic_DNA"/>
</dbReference>
<sequence length="242" mass="25039">MSAITLQDPKGLLVAASGGDAYGAMIESAKGNCGVILQAIDWAAQKLLSWSPIEAIMSPIAGDFNGVDRLRTNWQNAGLALTAAGDNYDTIAGSVNDAWIAPAAETAESRMREHASAHRRQGTACGLMSRQLGNMLKATEQVVNAACGILGLVEEWVLSMTVAKLAKEIFTGGSGVRRAIRLINTVIDMIKELVNLLPALAKAAGVVATTLSALNAVLSFAASADSSSAAGHIDETASAGFK</sequence>
<comment type="caution">
    <text evidence="1">The sequence shown here is derived from an EMBL/GenBank/DDBJ whole genome shotgun (WGS) entry which is preliminary data.</text>
</comment>
<dbReference type="AlphaFoldDB" id="A0A2T0UZ91"/>
<dbReference type="RefSeq" id="WP_106296165.1">
    <property type="nucleotide sequence ID" value="NZ_PVTI01000002.1"/>
</dbReference>
<keyword evidence="2" id="KW-1185">Reference proteome</keyword>
<protein>
    <submittedName>
        <fullName evidence="1">Uncharacterized protein</fullName>
    </submittedName>
</protein>
<organism evidence="1 2">
    <name type="scientific">Knoellia remsis</name>
    <dbReference type="NCBI Taxonomy" id="407159"/>
    <lineage>
        <taxon>Bacteria</taxon>
        <taxon>Bacillati</taxon>
        <taxon>Actinomycetota</taxon>
        <taxon>Actinomycetes</taxon>
        <taxon>Micrococcales</taxon>
        <taxon>Intrasporangiaceae</taxon>
        <taxon>Knoellia</taxon>
    </lineage>
</organism>
<evidence type="ECO:0000313" key="1">
    <source>
        <dbReference type="EMBL" id="PRY63177.1"/>
    </source>
</evidence>
<name>A0A2T0UZ91_9MICO</name>
<gene>
    <name evidence="1" type="ORF">BCF74_1028</name>
</gene>
<accession>A0A2T0UZ91</accession>
<reference evidence="1 2" key="1">
    <citation type="submission" date="2018-03" db="EMBL/GenBank/DDBJ databases">
        <title>Genomic Encyclopedia of Archaeal and Bacterial Type Strains, Phase II (KMG-II): from individual species to whole genera.</title>
        <authorList>
            <person name="Goeker M."/>
        </authorList>
    </citation>
    <scope>NUCLEOTIDE SEQUENCE [LARGE SCALE GENOMIC DNA]</scope>
    <source>
        <strain evidence="1 2">ATCC BAA-1496</strain>
    </source>
</reference>
<proteinExistence type="predicted"/>